<keyword evidence="2" id="KW-1185">Reference proteome</keyword>
<feature type="non-terminal residue" evidence="1">
    <location>
        <position position="1"/>
    </location>
</feature>
<proteinExistence type="predicted"/>
<dbReference type="AlphaFoldDB" id="A0A3P7MUP3"/>
<sequence length="92" mass="10883">PKPTKNTIYKEKLIERGSVKRRYVEEDCEYIIETDRKYFMVEAEQLLQLFKRCSGCGEKLKQVTLFADSPMPTVAYQCTKCEQTVWFGQKME</sequence>
<gene>
    <name evidence="1" type="ORF">NOO_LOCUS12532</name>
</gene>
<evidence type="ECO:0000313" key="2">
    <source>
        <dbReference type="Proteomes" id="UP000271087"/>
    </source>
</evidence>
<accession>A0A3P7MUP3</accession>
<reference evidence="1 2" key="1">
    <citation type="submission" date="2018-08" db="EMBL/GenBank/DDBJ databases">
        <authorList>
            <person name="Laetsch R D."/>
            <person name="Stevens L."/>
            <person name="Kumar S."/>
            <person name="Blaxter L. M."/>
        </authorList>
    </citation>
    <scope>NUCLEOTIDE SEQUENCE [LARGE SCALE GENOMIC DNA]</scope>
</reference>
<dbReference type="Proteomes" id="UP000271087">
    <property type="component" value="Unassembled WGS sequence"/>
</dbReference>
<dbReference type="EMBL" id="UYRW01010971">
    <property type="protein sequence ID" value="VDM99285.1"/>
    <property type="molecule type" value="Genomic_DNA"/>
</dbReference>
<dbReference type="OrthoDB" id="5873540at2759"/>
<name>A0A3P7MUP3_ONCOC</name>
<organism evidence="1 2">
    <name type="scientific">Onchocerca ochengi</name>
    <name type="common">Filarial nematode worm</name>
    <dbReference type="NCBI Taxonomy" id="42157"/>
    <lineage>
        <taxon>Eukaryota</taxon>
        <taxon>Metazoa</taxon>
        <taxon>Ecdysozoa</taxon>
        <taxon>Nematoda</taxon>
        <taxon>Chromadorea</taxon>
        <taxon>Rhabditida</taxon>
        <taxon>Spirurina</taxon>
        <taxon>Spiruromorpha</taxon>
        <taxon>Filarioidea</taxon>
        <taxon>Onchocercidae</taxon>
        <taxon>Onchocerca</taxon>
    </lineage>
</organism>
<evidence type="ECO:0000313" key="1">
    <source>
        <dbReference type="EMBL" id="VDM99285.1"/>
    </source>
</evidence>
<protein>
    <submittedName>
        <fullName evidence="1">Uncharacterized protein</fullName>
    </submittedName>
</protein>